<evidence type="ECO:0000313" key="2">
    <source>
        <dbReference type="EMBL" id="MDL2082115.1"/>
    </source>
</evidence>
<dbReference type="EMBL" id="JASJUS010000072">
    <property type="protein sequence ID" value="MDL2082115.1"/>
    <property type="molecule type" value="Genomic_DNA"/>
</dbReference>
<name>A0ABT7JBF1_9ACTN</name>
<dbReference type="RefSeq" id="WP_285437217.1">
    <property type="nucleotide sequence ID" value="NZ_JASJUS010000072.1"/>
</dbReference>
<protein>
    <recommendedName>
        <fullName evidence="4">Peptidoglycan-binding protein</fullName>
    </recommendedName>
</protein>
<dbReference type="Proteomes" id="UP001241926">
    <property type="component" value="Unassembled WGS sequence"/>
</dbReference>
<evidence type="ECO:0000313" key="3">
    <source>
        <dbReference type="Proteomes" id="UP001241926"/>
    </source>
</evidence>
<organism evidence="2 3">
    <name type="scientific">Streptomyces fuscus</name>
    <dbReference type="NCBI Taxonomy" id="3048495"/>
    <lineage>
        <taxon>Bacteria</taxon>
        <taxon>Bacillati</taxon>
        <taxon>Actinomycetota</taxon>
        <taxon>Actinomycetes</taxon>
        <taxon>Kitasatosporales</taxon>
        <taxon>Streptomycetaceae</taxon>
        <taxon>Streptomyces</taxon>
    </lineage>
</organism>
<reference evidence="2 3" key="1">
    <citation type="submission" date="2023-05" db="EMBL/GenBank/DDBJ databases">
        <title>Streptomyces fuscus sp. nov., a brown-black pigment producing actinomyces isolated from dry sand of Sea duck farm.</title>
        <authorList>
            <person name="Xie J."/>
            <person name="Shen N."/>
        </authorList>
    </citation>
    <scope>NUCLEOTIDE SEQUENCE [LARGE SCALE GENOMIC DNA]</scope>
    <source>
        <strain evidence="2 3">GXMU-J15</strain>
    </source>
</reference>
<evidence type="ECO:0008006" key="4">
    <source>
        <dbReference type="Google" id="ProtNLM"/>
    </source>
</evidence>
<evidence type="ECO:0000256" key="1">
    <source>
        <dbReference type="SAM" id="MobiDB-lite"/>
    </source>
</evidence>
<keyword evidence="3" id="KW-1185">Reference proteome</keyword>
<gene>
    <name evidence="2" type="ORF">QNN03_37410</name>
</gene>
<sequence length="222" mass="23198">MDHLTLKALKPTEYTEAADGYRAISSMADAATGRIDKQITVGMRKANEGEAADAALKQLRKLSENFHYTHVECGLITGALDGFASEIAAPKRRLVEALDDAAALGYTVNEDGTITYPAGGSNGLTGDPIPGATTTGDADRGAGRYTPGLGPDTSGLRSPNPHQAKAQDIADRIAHSVQEATEIDDRYSKALNKLKAASGLNVDTKTWADVASDVGGCELSGH</sequence>
<feature type="region of interest" description="Disordered" evidence="1">
    <location>
        <begin position="119"/>
        <end position="162"/>
    </location>
</feature>
<comment type="caution">
    <text evidence="2">The sequence shown here is derived from an EMBL/GenBank/DDBJ whole genome shotgun (WGS) entry which is preliminary data.</text>
</comment>
<proteinExistence type="predicted"/>
<accession>A0ABT7JBF1</accession>